<accession>A0A8C6HBZ8</accession>
<organism evidence="1 2">
    <name type="scientific">Mus spicilegus</name>
    <name type="common">Mound-building mouse</name>
    <dbReference type="NCBI Taxonomy" id="10103"/>
    <lineage>
        <taxon>Eukaryota</taxon>
        <taxon>Metazoa</taxon>
        <taxon>Chordata</taxon>
        <taxon>Craniata</taxon>
        <taxon>Vertebrata</taxon>
        <taxon>Euteleostomi</taxon>
        <taxon>Mammalia</taxon>
        <taxon>Eutheria</taxon>
        <taxon>Euarchontoglires</taxon>
        <taxon>Glires</taxon>
        <taxon>Rodentia</taxon>
        <taxon>Myomorpha</taxon>
        <taxon>Muroidea</taxon>
        <taxon>Muridae</taxon>
        <taxon>Murinae</taxon>
        <taxon>Mus</taxon>
        <taxon>Mus</taxon>
    </lineage>
</organism>
<dbReference type="Proteomes" id="UP000694415">
    <property type="component" value="Unplaced"/>
</dbReference>
<evidence type="ECO:0000313" key="2">
    <source>
        <dbReference type="Proteomes" id="UP000694415"/>
    </source>
</evidence>
<reference evidence="1" key="1">
    <citation type="submission" date="2025-08" db="UniProtKB">
        <authorList>
            <consortium name="Ensembl"/>
        </authorList>
    </citation>
    <scope>IDENTIFICATION</scope>
</reference>
<dbReference type="AlphaFoldDB" id="A0A8C6HBZ8"/>
<reference evidence="1" key="2">
    <citation type="submission" date="2025-09" db="UniProtKB">
        <authorList>
            <consortium name="Ensembl"/>
        </authorList>
    </citation>
    <scope>IDENTIFICATION</scope>
</reference>
<dbReference type="Ensembl" id="ENSMSIT00000023005.1">
    <property type="protein sequence ID" value="ENSMSIP00000018196.1"/>
    <property type="gene ID" value="ENSMSIG00000015534.1"/>
</dbReference>
<name>A0A8C6HBZ8_MUSSI</name>
<protein>
    <submittedName>
        <fullName evidence="1">Uncharacterized protein</fullName>
    </submittedName>
</protein>
<keyword evidence="2" id="KW-1185">Reference proteome</keyword>
<evidence type="ECO:0000313" key="1">
    <source>
        <dbReference type="Ensembl" id="ENSMSIP00000018196.1"/>
    </source>
</evidence>
<sequence length="114" mass="12281">MVSGQPLISESLESRARTLGLACFRVEAKLAQGVVPLCWVWNVVEQVGQPTDTPRLLFAGVSVGRVSLCSPGIITHRNPPASAFQVLRLKPRPSSPQAFLISPKMLCVLACSKL</sequence>
<proteinExistence type="predicted"/>